<evidence type="ECO:0000259" key="10">
    <source>
        <dbReference type="PROSITE" id="PS00300"/>
    </source>
</evidence>
<dbReference type="AlphaFoldDB" id="A0AAU7VQE1"/>
<dbReference type="NCBIfam" id="TIGR00959">
    <property type="entry name" value="ffh"/>
    <property type="match status" value="1"/>
</dbReference>
<keyword evidence="3 9" id="KW-0378">Hydrolase</keyword>
<feature type="binding site" evidence="9">
    <location>
        <begin position="247"/>
        <end position="250"/>
    </location>
    <ligand>
        <name>GTP</name>
        <dbReference type="ChEBI" id="CHEBI:37565"/>
    </ligand>
</feature>
<comment type="catalytic activity">
    <reaction evidence="8 9">
        <text>GTP + H2O = GDP + phosphate + H(+)</text>
        <dbReference type="Rhea" id="RHEA:19669"/>
        <dbReference type="ChEBI" id="CHEBI:15377"/>
        <dbReference type="ChEBI" id="CHEBI:15378"/>
        <dbReference type="ChEBI" id="CHEBI:37565"/>
        <dbReference type="ChEBI" id="CHEBI:43474"/>
        <dbReference type="ChEBI" id="CHEBI:58189"/>
        <dbReference type="EC" id="3.6.5.4"/>
    </reaction>
</comment>
<dbReference type="Gene3D" id="1.20.120.140">
    <property type="entry name" value="Signal recognition particle SRP54, nucleotide-binding domain"/>
    <property type="match status" value="1"/>
</dbReference>
<keyword evidence="2 9" id="KW-0547">Nucleotide-binding</keyword>
<dbReference type="Pfam" id="PF02978">
    <property type="entry name" value="SRP_SPB"/>
    <property type="match status" value="1"/>
</dbReference>
<keyword evidence="4 9" id="KW-0694">RNA-binding</keyword>
<keyword evidence="9" id="KW-0963">Cytoplasm</keyword>
<accession>A0AAU7VQE1</accession>
<dbReference type="SUPFAM" id="SSF47446">
    <property type="entry name" value="Signal peptide-binding domain"/>
    <property type="match status" value="1"/>
</dbReference>
<feature type="domain" description="SRP54-type proteins GTP-binding" evidence="10">
    <location>
        <begin position="268"/>
        <end position="281"/>
    </location>
</feature>
<dbReference type="InterPro" id="IPR042101">
    <property type="entry name" value="SRP54_N_sf"/>
</dbReference>
<dbReference type="HAMAP" id="MF_00306">
    <property type="entry name" value="SRP54"/>
    <property type="match status" value="1"/>
</dbReference>
<evidence type="ECO:0000256" key="7">
    <source>
        <dbReference type="ARBA" id="ARBA00023274"/>
    </source>
</evidence>
<dbReference type="InterPro" id="IPR013822">
    <property type="entry name" value="Signal_recog_particl_SRP54_hlx"/>
</dbReference>
<dbReference type="GO" id="GO:0048500">
    <property type="term" value="C:signal recognition particle"/>
    <property type="evidence" value="ECO:0007669"/>
    <property type="project" value="UniProtKB-UniRule"/>
</dbReference>
<dbReference type="InterPro" id="IPR004125">
    <property type="entry name" value="Signal_recog_particle_SRP54_M"/>
</dbReference>
<dbReference type="GO" id="GO:0006614">
    <property type="term" value="P:SRP-dependent cotranslational protein targeting to membrane"/>
    <property type="evidence" value="ECO:0007669"/>
    <property type="project" value="InterPro"/>
</dbReference>
<comment type="similarity">
    <text evidence="1 9">Belongs to the GTP-binding SRP family. SRP54 subfamily.</text>
</comment>
<dbReference type="PANTHER" id="PTHR11564">
    <property type="entry name" value="SIGNAL RECOGNITION PARTICLE 54K PROTEIN SRP54"/>
    <property type="match status" value="1"/>
</dbReference>
<dbReference type="InterPro" id="IPR000897">
    <property type="entry name" value="SRP54_GTPase_dom"/>
</dbReference>
<evidence type="ECO:0000256" key="5">
    <source>
        <dbReference type="ARBA" id="ARBA00023134"/>
    </source>
</evidence>
<dbReference type="SMART" id="SM00962">
    <property type="entry name" value="SRP54"/>
    <property type="match status" value="1"/>
</dbReference>
<dbReference type="FunFam" id="3.40.50.300:FF:000022">
    <property type="entry name" value="Signal recognition particle 54 kDa subunit"/>
    <property type="match status" value="1"/>
</dbReference>
<evidence type="ECO:0000313" key="11">
    <source>
        <dbReference type="EMBL" id="XBX76385.1"/>
    </source>
</evidence>
<comment type="domain">
    <text evidence="9">Composed of three domains: the N-terminal N domain, which is responsible for interactions with the ribosome, the central G domain, which binds GTP, and the C-terminal M domain, which binds the RNA and the signal sequence of the RNC.</text>
</comment>
<name>A0AAU7VQE1_9FIRM</name>
<evidence type="ECO:0000256" key="2">
    <source>
        <dbReference type="ARBA" id="ARBA00022741"/>
    </source>
</evidence>
<evidence type="ECO:0000256" key="8">
    <source>
        <dbReference type="ARBA" id="ARBA00048027"/>
    </source>
</evidence>
<dbReference type="SMART" id="SM00963">
    <property type="entry name" value="SRP54_N"/>
    <property type="match status" value="1"/>
</dbReference>
<dbReference type="GO" id="GO:0003924">
    <property type="term" value="F:GTPase activity"/>
    <property type="evidence" value="ECO:0007669"/>
    <property type="project" value="UniProtKB-UniRule"/>
</dbReference>
<protein>
    <recommendedName>
        <fullName evidence="9">Signal recognition particle protein</fullName>
        <ecNumber evidence="9">3.6.5.4</ecNumber>
    </recommendedName>
    <alternativeName>
        <fullName evidence="9">Fifty-four homolog</fullName>
    </alternativeName>
</protein>
<comment type="subunit">
    <text evidence="9">Part of the signal recognition particle protein translocation system, which is composed of SRP and FtsY.</text>
</comment>
<dbReference type="EC" id="3.6.5.4" evidence="9"/>
<dbReference type="EMBL" id="CP158367">
    <property type="protein sequence ID" value="XBX76385.1"/>
    <property type="molecule type" value="Genomic_DNA"/>
</dbReference>
<dbReference type="Gene3D" id="1.10.260.30">
    <property type="entry name" value="Signal recognition particle, SRP54 subunit, M-domain"/>
    <property type="match status" value="1"/>
</dbReference>
<keyword evidence="6 9" id="KW-0733">Signal recognition particle</keyword>
<dbReference type="SMART" id="SM00382">
    <property type="entry name" value="AAA"/>
    <property type="match status" value="1"/>
</dbReference>
<dbReference type="InterPro" id="IPR022941">
    <property type="entry name" value="SRP54"/>
</dbReference>
<sequence length="444" mass="48982">MMLQGLSEKLQGVFANLKKKGKLSEKDVKEAMREVRVALLEADVNFQVVKKFIKTVREKSTGQEILNSLTPGQQVIKIVRDELQELMGGQNEGLNLNTHPAPIMLVGLQGAGKTTMSVKLAKKLSQDNKKVLLVAADIYRPAAIKQLESMAEQQEIDLFQLGTNNSPVDICKAAMEHAKKYGHDILIFDTAGRLHVDDKLMDELDDIQQATSPCETLLVVDAMTGQDAVNVAQNFNDKLGISGVVLTKLDGDTRGGAAISIKAVTGAPIKYIGTGEKVENLEVFHPDRMASRILGMGDVLSLIEKAEQSIDADKAKELQEKMKNQQFTFDDFIEQLQQIKKMGSLDQILGMIPGLPSKKLKGLSADEGDLVKIEAIIKSMTKEERVNPSIINGSRRKRIALGSGTKVQDVNRLLKQFEQMKKMMKQFGSMEKNLSNKKGGFPFF</sequence>
<dbReference type="CDD" id="cd18539">
    <property type="entry name" value="SRP_G"/>
    <property type="match status" value="1"/>
</dbReference>
<keyword evidence="5 9" id="KW-0342">GTP-binding</keyword>
<feature type="binding site" evidence="9">
    <location>
        <begin position="107"/>
        <end position="114"/>
    </location>
    <ligand>
        <name>GTP</name>
        <dbReference type="ChEBI" id="CHEBI:37565"/>
    </ligand>
</feature>
<evidence type="ECO:0000256" key="3">
    <source>
        <dbReference type="ARBA" id="ARBA00022801"/>
    </source>
</evidence>
<evidence type="ECO:0000256" key="9">
    <source>
        <dbReference type="HAMAP-Rule" id="MF_00306"/>
    </source>
</evidence>
<evidence type="ECO:0000256" key="4">
    <source>
        <dbReference type="ARBA" id="ARBA00022884"/>
    </source>
</evidence>
<organism evidence="11">
    <name type="scientific">Proteinivorax tanatarense</name>
    <dbReference type="NCBI Taxonomy" id="1260629"/>
    <lineage>
        <taxon>Bacteria</taxon>
        <taxon>Bacillati</taxon>
        <taxon>Bacillota</taxon>
        <taxon>Clostridia</taxon>
        <taxon>Eubacteriales</taxon>
        <taxon>Proteinivoracaceae</taxon>
        <taxon>Proteinivorax</taxon>
    </lineage>
</organism>
<dbReference type="InterPro" id="IPR027417">
    <property type="entry name" value="P-loop_NTPase"/>
</dbReference>
<evidence type="ECO:0000256" key="6">
    <source>
        <dbReference type="ARBA" id="ARBA00023135"/>
    </source>
</evidence>
<dbReference type="GO" id="GO:0008312">
    <property type="term" value="F:7S RNA binding"/>
    <property type="evidence" value="ECO:0007669"/>
    <property type="project" value="InterPro"/>
</dbReference>
<dbReference type="PANTHER" id="PTHR11564:SF5">
    <property type="entry name" value="SIGNAL RECOGNITION PARTICLE SUBUNIT SRP54"/>
    <property type="match status" value="1"/>
</dbReference>
<reference evidence="11" key="2">
    <citation type="submission" date="2024-06" db="EMBL/GenBank/DDBJ databases">
        <authorList>
            <person name="Petrova K.O."/>
            <person name="Toshchakov S.V."/>
            <person name="Boltjanskaja Y.V."/>
            <person name="Kevbrin V."/>
        </authorList>
    </citation>
    <scope>NUCLEOTIDE SEQUENCE</scope>
    <source>
        <strain evidence="11">Z-910T</strain>
    </source>
</reference>
<gene>
    <name evidence="9 11" type="primary">ffh</name>
    <name evidence="11" type="ORF">PRVXT_001362</name>
</gene>
<comment type="subcellular location">
    <subcellularLocation>
        <location evidence="9">Cytoplasm</location>
    </subcellularLocation>
    <text evidence="9">The SRP-RNC complex is targeted to the cytoplasmic membrane.</text>
</comment>
<dbReference type="Gene3D" id="3.40.50.300">
    <property type="entry name" value="P-loop containing nucleotide triphosphate hydrolases"/>
    <property type="match status" value="1"/>
</dbReference>
<dbReference type="SUPFAM" id="SSF52540">
    <property type="entry name" value="P-loop containing nucleoside triphosphate hydrolases"/>
    <property type="match status" value="1"/>
</dbReference>
<dbReference type="InterPro" id="IPR036891">
    <property type="entry name" value="Signal_recog_part_SRP54_M_sf"/>
</dbReference>
<dbReference type="InterPro" id="IPR004780">
    <property type="entry name" value="SRP"/>
</dbReference>
<reference evidence="11" key="1">
    <citation type="journal article" date="2013" name="Extremophiles">
        <title>Proteinivorax tanatarense gen. nov., sp. nov., an anaerobic, haloalkaliphilic, proteolytic bacterium isolated from a decaying algal bloom, and proposal of Proteinivoraceae fam. nov.</title>
        <authorList>
            <person name="Kevbrin V."/>
            <person name="Boltyanskaya Y."/>
            <person name="Zhilina T."/>
            <person name="Kolganova T."/>
            <person name="Lavrentjeva E."/>
            <person name="Kuznetsov B."/>
        </authorList>
    </citation>
    <scope>NUCLEOTIDE SEQUENCE</scope>
    <source>
        <strain evidence="11">Z-910T</strain>
    </source>
</reference>
<keyword evidence="7 9" id="KW-0687">Ribonucleoprotein</keyword>
<comment type="function">
    <text evidence="9">Involved in targeting and insertion of nascent membrane proteins into the cytoplasmic membrane. Binds to the hydrophobic signal sequence of the ribosome-nascent chain (RNC) as it emerges from the ribosomes. The SRP-RNC complex is then targeted to the cytoplasmic membrane where it interacts with the SRP receptor FtsY.</text>
</comment>
<dbReference type="PROSITE" id="PS00300">
    <property type="entry name" value="SRP54"/>
    <property type="match status" value="1"/>
</dbReference>
<dbReference type="GO" id="GO:0005525">
    <property type="term" value="F:GTP binding"/>
    <property type="evidence" value="ECO:0007669"/>
    <property type="project" value="UniProtKB-UniRule"/>
</dbReference>
<feature type="binding site" evidence="9">
    <location>
        <begin position="189"/>
        <end position="193"/>
    </location>
    <ligand>
        <name>GTP</name>
        <dbReference type="ChEBI" id="CHEBI:37565"/>
    </ligand>
</feature>
<proteinExistence type="inferred from homology"/>
<dbReference type="RefSeq" id="WP_350345124.1">
    <property type="nucleotide sequence ID" value="NZ_CP158367.1"/>
</dbReference>
<dbReference type="InterPro" id="IPR003593">
    <property type="entry name" value="AAA+_ATPase"/>
</dbReference>
<evidence type="ECO:0000256" key="1">
    <source>
        <dbReference type="ARBA" id="ARBA00005450"/>
    </source>
</evidence>
<dbReference type="Pfam" id="PF00448">
    <property type="entry name" value="SRP54"/>
    <property type="match status" value="1"/>
</dbReference>
<dbReference type="Pfam" id="PF02881">
    <property type="entry name" value="SRP54_N"/>
    <property type="match status" value="1"/>
</dbReference>